<organism evidence="3 4">
    <name type="scientific">Leptospira yanagawae</name>
    <dbReference type="NCBI Taxonomy" id="293069"/>
    <lineage>
        <taxon>Bacteria</taxon>
        <taxon>Pseudomonadati</taxon>
        <taxon>Spirochaetota</taxon>
        <taxon>Spirochaetia</taxon>
        <taxon>Leptospirales</taxon>
        <taxon>Leptospiraceae</taxon>
        <taxon>Leptospira</taxon>
    </lineage>
</organism>
<evidence type="ECO:0000259" key="2">
    <source>
        <dbReference type="Pfam" id="PF13290"/>
    </source>
</evidence>
<feature type="domain" description="Lcl C-terminal" evidence="1">
    <location>
        <begin position="187"/>
        <end position="315"/>
    </location>
</feature>
<keyword evidence="4" id="KW-1185">Reference proteome</keyword>
<name>A0ABY2M1W4_9LEPT</name>
<comment type="caution">
    <text evidence="3">The sequence shown here is derived from an EMBL/GenBank/DDBJ whole genome shotgun (WGS) entry which is preliminary data.</text>
</comment>
<dbReference type="InterPro" id="IPR011460">
    <property type="entry name" value="Lcl_C"/>
</dbReference>
<reference evidence="4" key="1">
    <citation type="journal article" date="2019" name="PLoS Negl. Trop. Dis.">
        <title>Revisiting the worldwide diversity of Leptospira species in the environment.</title>
        <authorList>
            <person name="Vincent A.T."/>
            <person name="Schiettekatte O."/>
            <person name="Bourhy P."/>
            <person name="Veyrier F.J."/>
            <person name="Picardeau M."/>
        </authorList>
    </citation>
    <scope>NUCLEOTIDE SEQUENCE [LARGE SCALE GENOMIC DNA]</scope>
    <source>
        <strain evidence="4">201800272</strain>
    </source>
</reference>
<dbReference type="Proteomes" id="UP000298200">
    <property type="component" value="Unassembled WGS sequence"/>
</dbReference>
<evidence type="ECO:0000313" key="3">
    <source>
        <dbReference type="EMBL" id="TGL21721.1"/>
    </source>
</evidence>
<dbReference type="Pfam" id="PF07603">
    <property type="entry name" value="Lcl_C"/>
    <property type="match status" value="2"/>
</dbReference>
<accession>A0ABY2M1W4</accession>
<feature type="domain" description="Lcl C-terminal" evidence="1">
    <location>
        <begin position="332"/>
        <end position="459"/>
    </location>
</feature>
<dbReference type="InterPro" id="IPR059177">
    <property type="entry name" value="GH29D-like_dom"/>
</dbReference>
<evidence type="ECO:0000259" key="1">
    <source>
        <dbReference type="Pfam" id="PF07603"/>
    </source>
</evidence>
<sequence length="461" mass="50011">MKQRMQRYWNPLSLTSFVLFISLVGCRNPVLENLCDPNYNGYFQSILFKILSGDTTNHCSVKLNQVFLPVFSPPPGAYTEPAFISISSFTPGAIIYITTDGSLPTTDATPYTSPSSIWRLSGQRIRAVATKPGMENSPVAEAMYSLIPLKTGQTTVYASGDDASVGSGISTNYSGPNPDPTYPNDYTTFDQSTGILWKTCTEGLSGPTCAMNAVLAGNITTISTSCTNLNSLNSGNGYAGLKTWRLSTMKELLTTNDAGKALATIINPSAFPGNVSYAYWASTPNLNNVTNSWYLDYTRGDSYLQNTNVYHGRCVASPAPFETPSFTDNGDGTIKDQTTGLTWQKCSLGQNNDATCSGASNSVVWGSALTYCNSLSLGTKTWRLPNRNELVGLFHFASLTAPMIDQSMFPNTTSNFYWTSTTYADNTLNAWYVNFNSPAAPFNLYDGINKGTSLFVRCVAN</sequence>
<dbReference type="Pfam" id="PF13290">
    <property type="entry name" value="CHB_HEX_C_1"/>
    <property type="match status" value="1"/>
</dbReference>
<gene>
    <name evidence="3" type="ORF">EHQ46_07655</name>
</gene>
<feature type="domain" description="GH29D-like beta-sandwich" evidence="2">
    <location>
        <begin position="73"/>
        <end position="140"/>
    </location>
</feature>
<dbReference type="PROSITE" id="PS51257">
    <property type="entry name" value="PROKAR_LIPOPROTEIN"/>
    <property type="match status" value="1"/>
</dbReference>
<dbReference type="PANTHER" id="PTHR35812:SF1">
    <property type="entry name" value="LIPOPROTEIN"/>
    <property type="match status" value="1"/>
</dbReference>
<evidence type="ECO:0000313" key="4">
    <source>
        <dbReference type="Proteomes" id="UP000298200"/>
    </source>
</evidence>
<dbReference type="PANTHER" id="PTHR35812">
    <property type="entry name" value="LIPOPROTEIN"/>
    <property type="match status" value="1"/>
</dbReference>
<proteinExistence type="predicted"/>
<dbReference type="EMBL" id="RQFU01000012">
    <property type="protein sequence ID" value="TGL21721.1"/>
    <property type="molecule type" value="Genomic_DNA"/>
</dbReference>
<protein>
    <submittedName>
        <fullName evidence="3">DUF1566 domain-containing protein</fullName>
    </submittedName>
</protein>